<sequence>MNGGVLTRRELNRALLARQYLLEPAPPGTTVESVLTHLLGLQAQSPYPPYLALWSRMAQVAPLDLSVLLESRRAVRLALQRSTVHLVTAEDALALRPVLQPAVARGLTPGSPYGRALAGVDRELLARRARELVEERPLTTAELGAALVRELPGRDPTALGMAARVDLALVQVPPRGLWGRSGRSACTSAEHWLGRPMAAEPDPDGLVLRYLAAFGPATPADMQAWSGLTRLAAVFERLRPRLCTWTSEDGAELFDVPDAPRPPGDTPAPVRLLAEWDSVLLGHRDRSRIMDEDVRRQVFTENGIIRGGVLLDGFVQGAWKVRWTPSTAGAEVEPLSAWSRDDRAAVDTEVRRALGWLAPGGRHTVQWSA</sequence>
<evidence type="ECO:0000313" key="1">
    <source>
        <dbReference type="EMBL" id="GGM03854.1"/>
    </source>
</evidence>
<keyword evidence="2" id="KW-1185">Reference proteome</keyword>
<gene>
    <name evidence="1" type="ORF">GCM10011594_25090</name>
</gene>
<dbReference type="PANTHER" id="PTHR38479:SF2">
    <property type="entry name" value="WINGED HELIX DNA-BINDING DOMAIN-CONTAINING PROTEIN"/>
    <property type="match status" value="1"/>
</dbReference>
<dbReference type="InterPro" id="IPR009351">
    <property type="entry name" value="AlkZ-like"/>
</dbReference>
<organism evidence="1 2">
    <name type="scientific">Nakamurella endophytica</name>
    <dbReference type="NCBI Taxonomy" id="1748367"/>
    <lineage>
        <taxon>Bacteria</taxon>
        <taxon>Bacillati</taxon>
        <taxon>Actinomycetota</taxon>
        <taxon>Actinomycetes</taxon>
        <taxon>Nakamurellales</taxon>
        <taxon>Nakamurellaceae</taxon>
        <taxon>Nakamurella</taxon>
    </lineage>
</organism>
<evidence type="ECO:0008006" key="3">
    <source>
        <dbReference type="Google" id="ProtNLM"/>
    </source>
</evidence>
<dbReference type="Proteomes" id="UP000655208">
    <property type="component" value="Unassembled WGS sequence"/>
</dbReference>
<dbReference type="PANTHER" id="PTHR38479">
    <property type="entry name" value="LMO0824 PROTEIN"/>
    <property type="match status" value="1"/>
</dbReference>
<proteinExistence type="predicted"/>
<comment type="caution">
    <text evidence="1">The sequence shown here is derived from an EMBL/GenBank/DDBJ whole genome shotgun (WGS) entry which is preliminary data.</text>
</comment>
<reference evidence="1" key="1">
    <citation type="journal article" date="2014" name="Int. J. Syst. Evol. Microbiol.">
        <title>Complete genome sequence of Corynebacterium casei LMG S-19264T (=DSM 44701T), isolated from a smear-ripened cheese.</title>
        <authorList>
            <consortium name="US DOE Joint Genome Institute (JGI-PGF)"/>
            <person name="Walter F."/>
            <person name="Albersmeier A."/>
            <person name="Kalinowski J."/>
            <person name="Ruckert C."/>
        </authorList>
    </citation>
    <scope>NUCLEOTIDE SEQUENCE</scope>
    <source>
        <strain evidence="1">CGMCC 4.7308</strain>
    </source>
</reference>
<dbReference type="Pfam" id="PF06224">
    <property type="entry name" value="AlkZ-like"/>
    <property type="match status" value="1"/>
</dbReference>
<evidence type="ECO:0000313" key="2">
    <source>
        <dbReference type="Proteomes" id="UP000655208"/>
    </source>
</evidence>
<dbReference type="AlphaFoldDB" id="A0A917SZV1"/>
<protein>
    <recommendedName>
        <fullName evidence="3">Winged helix DNA-binding domain-containing protein</fullName>
    </recommendedName>
</protein>
<dbReference type="EMBL" id="BMNA01000004">
    <property type="protein sequence ID" value="GGM03854.1"/>
    <property type="molecule type" value="Genomic_DNA"/>
</dbReference>
<reference evidence="1" key="2">
    <citation type="submission" date="2020-09" db="EMBL/GenBank/DDBJ databases">
        <authorList>
            <person name="Sun Q."/>
            <person name="Zhou Y."/>
        </authorList>
    </citation>
    <scope>NUCLEOTIDE SEQUENCE</scope>
    <source>
        <strain evidence="1">CGMCC 4.7308</strain>
    </source>
</reference>
<name>A0A917SZV1_9ACTN</name>
<accession>A0A917SZV1</accession>